<dbReference type="InterPro" id="IPR010147">
    <property type="entry name" value="CRISPR-assoc_prot_CasD"/>
</dbReference>
<reference evidence="2 3" key="1">
    <citation type="submission" date="2018-11" db="EMBL/GenBank/DDBJ databases">
        <title>Genomic Encyclopedia of Type Strains, Phase IV (KMG-IV): sequencing the most valuable type-strain genomes for metagenomic binning, comparative biology and taxonomic classification.</title>
        <authorList>
            <person name="Goeker M."/>
        </authorList>
    </citation>
    <scope>NUCLEOTIDE SEQUENCE [LARGE SCALE GENOMIC DNA]</scope>
    <source>
        <strain evidence="2 3">DSM 100275</strain>
    </source>
</reference>
<gene>
    <name evidence="2" type="ORF">EDC57_1909</name>
</gene>
<keyword evidence="3" id="KW-1185">Reference proteome</keyword>
<sequence length="246" mass="27674">MKALILRLDAPLMSFGGVIIDQHGFTERFPGKSLLTGLLANALGWRHGDFERLQALQARLEYAARWDVPPERLVDYHTVDLGQPKMREPGWTTRGEVEHRAGGPDARYGTHIRYRHHWADGLMTVALALTGEGEPDLETVRQALTRPARPLFLGRKACLPARPLLDPEPMRQGPDLLAILRAVPRWDRHGRPRQDTGVEKMEACWPADLGIPEGTRGEIRRVYDLRDWPNQLPAGSRERAEGILGG</sequence>
<dbReference type="Proteomes" id="UP000276634">
    <property type="component" value="Unassembled WGS sequence"/>
</dbReference>
<comment type="caution">
    <text evidence="2">The sequence shown here is derived from an EMBL/GenBank/DDBJ whole genome shotgun (WGS) entry which is preliminary data.</text>
</comment>
<dbReference type="OrthoDB" id="5704083at2"/>
<dbReference type="EMBL" id="RJVI01000002">
    <property type="protein sequence ID" value="ROR32702.1"/>
    <property type="molecule type" value="Genomic_DNA"/>
</dbReference>
<dbReference type="AlphaFoldDB" id="A0A3N1Y4Z0"/>
<dbReference type="Pfam" id="PF09704">
    <property type="entry name" value="Cas_Cas5d"/>
    <property type="match status" value="1"/>
</dbReference>
<dbReference type="InterPro" id="IPR021124">
    <property type="entry name" value="CRISPR-assoc_prot_Cas5"/>
</dbReference>
<dbReference type="GO" id="GO:0051607">
    <property type="term" value="P:defense response to virus"/>
    <property type="evidence" value="ECO:0007669"/>
    <property type="project" value="UniProtKB-KW"/>
</dbReference>
<evidence type="ECO:0000313" key="3">
    <source>
        <dbReference type="Proteomes" id="UP000276634"/>
    </source>
</evidence>
<proteinExistence type="predicted"/>
<dbReference type="GO" id="GO:0003723">
    <property type="term" value="F:RNA binding"/>
    <property type="evidence" value="ECO:0007669"/>
    <property type="project" value="InterPro"/>
</dbReference>
<evidence type="ECO:0000313" key="2">
    <source>
        <dbReference type="EMBL" id="ROR32702.1"/>
    </source>
</evidence>
<dbReference type="RefSeq" id="WP_123401611.1">
    <property type="nucleotide sequence ID" value="NZ_RJVI01000002.1"/>
</dbReference>
<keyword evidence="1" id="KW-0051">Antiviral defense</keyword>
<dbReference type="InterPro" id="IPR013422">
    <property type="entry name" value="CRISPR-assoc_prot_Cas5_N"/>
</dbReference>
<dbReference type="Gene3D" id="3.30.70.2660">
    <property type="match status" value="1"/>
</dbReference>
<accession>A0A3N1Y4Z0</accession>
<protein>
    <submittedName>
        <fullName evidence="2">CRISPR-associated Cas5e family protein</fullName>
    </submittedName>
</protein>
<dbReference type="CDD" id="cd09645">
    <property type="entry name" value="Cas5_I-E"/>
    <property type="match status" value="1"/>
</dbReference>
<organism evidence="2 3">
    <name type="scientific">Inmirania thermothiophila</name>
    <dbReference type="NCBI Taxonomy" id="1750597"/>
    <lineage>
        <taxon>Bacteria</taxon>
        <taxon>Pseudomonadati</taxon>
        <taxon>Pseudomonadota</taxon>
        <taxon>Gammaproteobacteria</taxon>
        <taxon>Chromatiales</taxon>
        <taxon>Ectothiorhodospiraceae</taxon>
        <taxon>Inmirania</taxon>
    </lineage>
</organism>
<name>A0A3N1Y4Z0_9GAMM</name>
<evidence type="ECO:0000256" key="1">
    <source>
        <dbReference type="ARBA" id="ARBA00023118"/>
    </source>
</evidence>
<dbReference type="NCBIfam" id="TIGR02593">
    <property type="entry name" value="CRISPR_cas5"/>
    <property type="match status" value="1"/>
</dbReference>
<dbReference type="NCBIfam" id="TIGR01868">
    <property type="entry name" value="casD_Cas5e"/>
    <property type="match status" value="1"/>
</dbReference>
<dbReference type="GO" id="GO:0043571">
    <property type="term" value="P:maintenance of CRISPR repeat elements"/>
    <property type="evidence" value="ECO:0007669"/>
    <property type="project" value="InterPro"/>
</dbReference>